<dbReference type="InterPro" id="IPR052793">
    <property type="entry name" value="EJC-associated_protein"/>
</dbReference>
<dbReference type="GO" id="GO:0035091">
    <property type="term" value="F:phosphatidylinositol binding"/>
    <property type="evidence" value="ECO:0007669"/>
    <property type="project" value="InterPro"/>
</dbReference>
<dbReference type="VEuPathDB" id="AmoebaDB:EDI_076290"/>
<dbReference type="RefSeq" id="XP_001737513.1">
    <property type="nucleotide sequence ID" value="XM_001737461.1"/>
</dbReference>
<dbReference type="OrthoDB" id="29582at2759"/>
<dbReference type="Proteomes" id="UP000008076">
    <property type="component" value="Unassembled WGS sequence"/>
</dbReference>
<dbReference type="GeneID" id="5882555"/>
<organism evidence="4">
    <name type="scientific">Entamoeba dispar (strain ATCC PRA-260 / SAW760)</name>
    <dbReference type="NCBI Taxonomy" id="370354"/>
    <lineage>
        <taxon>Eukaryota</taxon>
        <taxon>Amoebozoa</taxon>
        <taxon>Evosea</taxon>
        <taxon>Archamoebae</taxon>
        <taxon>Mastigamoebida</taxon>
        <taxon>Entamoebidae</taxon>
        <taxon>Entamoeba</taxon>
    </lineage>
</organism>
<dbReference type="eggNOG" id="ENOG502RE72">
    <property type="taxonomic scope" value="Eukaryota"/>
</dbReference>
<feature type="domain" description="PX" evidence="2">
    <location>
        <begin position="111"/>
        <end position="184"/>
    </location>
</feature>
<feature type="compositionally biased region" description="Acidic residues" evidence="1">
    <location>
        <begin position="753"/>
        <end position="794"/>
    </location>
</feature>
<dbReference type="InterPro" id="IPR036871">
    <property type="entry name" value="PX_dom_sf"/>
</dbReference>
<gene>
    <name evidence="3" type="ORF">EDI_076290</name>
</gene>
<dbReference type="PANTHER" id="PTHR46589:SF1">
    <property type="entry name" value="APOPTOTIC CHROMATIN CONDENSATION INDUCER IN THE NUCLEUS"/>
    <property type="match status" value="1"/>
</dbReference>
<name>B0EGZ8_ENTDS</name>
<dbReference type="InterPro" id="IPR001683">
    <property type="entry name" value="PX_dom"/>
</dbReference>
<sequence>MVKDEKLLPREQRESIQNLRNKIKAQFQGELEILHAQKFLVKLYDLQQKEISEEKKKAKGKKRNKIKPRKRPARVISETSPENTEIAIRVHDLRILDKDYDPLPVFLVRSTYGSETAMVYKRFDQFEELHSELKPKNLAAQLPTKADAFKEDTSDLLTQLTKYMLVILKEKRIAHSKTLRSFLGHATEKDAYSDVFDWAMKRISAFTHNIVYHDPVEGLTKYIVVEVCYEDDSVKRPDAKNKQEFLEFLRIVMKATAEDISEFWFQIQKDFEAVELSLNNFSDMKMLLDEYWGYIHTVQNAAKDNISEYLKEFHVTTNVVLKEMLPCFKYLYGHFEGLLEVCHSLQQELVDPNCAVISDDVETELYDMKRIIKDCPPSLYEQMGEIAGHISPPFTKLRLFFTCFDHIIEGMTGFFQVRNIVTVLNEMMARKVGMVKDEDISKKRIDTMEEELYVFLWRFERDGKFDVWRCFYEIDKKITAEYQALSPDEKIQLKDYFYTLTNMIVSISDHCLLMTDILHRGLKKFWWKAMDYLSFKTLNKRKKEINIPEIIKESFEFGVQKMVKHLRKNLISCMTDCIAEIFAKAVREEIMDQCQARQTHLEISEQYIKIMPFEVIVLNAYLHMLKDEIYNCVFKWIHFFVMKDVKIVRRKEKEEGVVDEGVVIKKKKTEEIKKEEPKEEKEETDQSNNKEKSRISLEPNISDVDMIVKDEKEEKNENNLEGEKEKESSKKGNNLEEEENKSIKSKTSKSEVINDEDLTFECDLSNEENINEEQEDEEDESEEDEEDDSDESDVVEEKKEKKPEVKEKKPIQSKEAYGFSDISSKLNFSDVINELNLDLTETTEYSSSSDDLELL</sequence>
<dbReference type="PANTHER" id="PTHR46589">
    <property type="entry name" value="APOPTOTIC CHROMATIN CONDENSATION INDUCER IN THE NUCLEUS"/>
    <property type="match status" value="1"/>
</dbReference>
<dbReference type="AlphaFoldDB" id="B0EGZ8"/>
<dbReference type="GO" id="GO:0061574">
    <property type="term" value="C:ASAP complex"/>
    <property type="evidence" value="ECO:0007669"/>
    <property type="project" value="TreeGrafter"/>
</dbReference>
<proteinExistence type="predicted"/>
<protein>
    <recommendedName>
        <fullName evidence="2">PX domain-containing protein</fullName>
    </recommendedName>
</protein>
<evidence type="ECO:0000259" key="2">
    <source>
        <dbReference type="Pfam" id="PF00787"/>
    </source>
</evidence>
<feature type="region of interest" description="Disordered" evidence="1">
    <location>
        <begin position="54"/>
        <end position="75"/>
    </location>
</feature>
<dbReference type="Pfam" id="PF00787">
    <property type="entry name" value="PX"/>
    <property type="match status" value="1"/>
</dbReference>
<dbReference type="OMA" id="RTEMIDD"/>
<dbReference type="GO" id="GO:0008380">
    <property type="term" value="P:RNA splicing"/>
    <property type="evidence" value="ECO:0007669"/>
    <property type="project" value="TreeGrafter"/>
</dbReference>
<dbReference type="KEGG" id="edi:EDI_076290"/>
<feature type="compositionally biased region" description="Basic residues" evidence="1">
    <location>
        <begin position="57"/>
        <end position="73"/>
    </location>
</feature>
<evidence type="ECO:0000256" key="1">
    <source>
        <dbReference type="SAM" id="MobiDB-lite"/>
    </source>
</evidence>
<dbReference type="Gene3D" id="3.30.1520.10">
    <property type="entry name" value="Phox-like domain"/>
    <property type="match status" value="1"/>
</dbReference>
<feature type="compositionally biased region" description="Basic and acidic residues" evidence="1">
    <location>
        <begin position="706"/>
        <end position="734"/>
    </location>
</feature>
<feature type="compositionally biased region" description="Basic and acidic residues" evidence="1">
    <location>
        <begin position="795"/>
        <end position="812"/>
    </location>
</feature>
<evidence type="ECO:0000313" key="4">
    <source>
        <dbReference type="Proteomes" id="UP000008076"/>
    </source>
</evidence>
<dbReference type="CDD" id="cd06093">
    <property type="entry name" value="PX_domain"/>
    <property type="match status" value="1"/>
</dbReference>
<accession>B0EGZ8</accession>
<feature type="region of interest" description="Disordered" evidence="1">
    <location>
        <begin position="672"/>
        <end position="820"/>
    </location>
</feature>
<evidence type="ECO:0000313" key="3">
    <source>
        <dbReference type="EMBL" id="EDR26213.1"/>
    </source>
</evidence>
<dbReference type="EMBL" id="DS549261">
    <property type="protein sequence ID" value="EDR26213.1"/>
    <property type="molecule type" value="Genomic_DNA"/>
</dbReference>
<feature type="compositionally biased region" description="Basic and acidic residues" evidence="1">
    <location>
        <begin position="672"/>
        <end position="681"/>
    </location>
</feature>
<dbReference type="SUPFAM" id="SSF64268">
    <property type="entry name" value="PX domain"/>
    <property type="match status" value="1"/>
</dbReference>
<dbReference type="GO" id="GO:0003723">
    <property type="term" value="F:RNA binding"/>
    <property type="evidence" value="ECO:0007669"/>
    <property type="project" value="TreeGrafter"/>
</dbReference>
<keyword evidence="4" id="KW-1185">Reference proteome</keyword>
<dbReference type="GO" id="GO:0071011">
    <property type="term" value="C:precatalytic spliceosome"/>
    <property type="evidence" value="ECO:0007669"/>
    <property type="project" value="TreeGrafter"/>
</dbReference>
<reference evidence="4" key="1">
    <citation type="submission" date="2007-12" db="EMBL/GenBank/DDBJ databases">
        <title>Annotation of Entamoeba dispar SAW760.</title>
        <authorList>
            <person name="Lorenzi H."/>
            <person name="Inman J."/>
            <person name="Schobel S."/>
            <person name="Amedeo P."/>
            <person name="Caler E."/>
        </authorList>
    </citation>
    <scope>NUCLEOTIDE SEQUENCE [LARGE SCALE GENOMIC DNA]</scope>
    <source>
        <strain evidence="4">ATCC PRA-260 / SAW760</strain>
    </source>
</reference>